<dbReference type="CDD" id="cd12193">
    <property type="entry name" value="bZIP_GCN4"/>
    <property type="match status" value="1"/>
</dbReference>
<keyword evidence="4" id="KW-1185">Reference proteome</keyword>
<dbReference type="GO" id="GO:0003700">
    <property type="term" value="F:DNA-binding transcription factor activity"/>
    <property type="evidence" value="ECO:0007669"/>
    <property type="project" value="InterPro"/>
</dbReference>
<dbReference type="PROSITE" id="PS00036">
    <property type="entry name" value="BZIP_BASIC"/>
    <property type="match status" value="1"/>
</dbReference>
<dbReference type="AlphaFoldDB" id="A0AAF0ELG1"/>
<dbReference type="Proteomes" id="UP001213623">
    <property type="component" value="Chromosome 4"/>
</dbReference>
<accession>A0AAF0ELG1</accession>
<evidence type="ECO:0000256" key="1">
    <source>
        <dbReference type="SAM" id="MobiDB-lite"/>
    </source>
</evidence>
<protein>
    <recommendedName>
        <fullName evidence="2">BZIP domain-containing protein</fullName>
    </recommendedName>
</protein>
<feature type="region of interest" description="Disordered" evidence="1">
    <location>
        <begin position="207"/>
        <end position="307"/>
    </location>
</feature>
<dbReference type="InterPro" id="IPR046347">
    <property type="entry name" value="bZIP_sf"/>
</dbReference>
<feature type="compositionally biased region" description="Basic and acidic residues" evidence="1">
    <location>
        <begin position="282"/>
        <end position="291"/>
    </location>
</feature>
<feature type="compositionally biased region" description="Low complexity" evidence="1">
    <location>
        <begin position="207"/>
        <end position="218"/>
    </location>
</feature>
<reference evidence="3" key="1">
    <citation type="submission" date="2023-03" db="EMBL/GenBank/DDBJ databases">
        <title>Mating type loci evolution in Malassezia.</title>
        <authorList>
            <person name="Coelho M.A."/>
        </authorList>
    </citation>
    <scope>NUCLEOTIDE SEQUENCE</scope>
    <source>
        <strain evidence="3">CBS 9557</strain>
    </source>
</reference>
<evidence type="ECO:0000259" key="2">
    <source>
        <dbReference type="PROSITE" id="PS00036"/>
    </source>
</evidence>
<dbReference type="Gene3D" id="3.30.160.60">
    <property type="entry name" value="Classic Zinc Finger"/>
    <property type="match status" value="1"/>
</dbReference>
<proteinExistence type="predicted"/>
<feature type="domain" description="BZIP" evidence="2">
    <location>
        <begin position="293"/>
        <end position="307"/>
    </location>
</feature>
<dbReference type="EMBL" id="CP119895">
    <property type="protein sequence ID" value="WFD27553.1"/>
    <property type="molecule type" value="Genomic_DNA"/>
</dbReference>
<name>A0AAF0ELG1_9BASI</name>
<organism evidence="3 4">
    <name type="scientific">Malassezia nana</name>
    <dbReference type="NCBI Taxonomy" id="180528"/>
    <lineage>
        <taxon>Eukaryota</taxon>
        <taxon>Fungi</taxon>
        <taxon>Dikarya</taxon>
        <taxon>Basidiomycota</taxon>
        <taxon>Ustilaginomycotina</taxon>
        <taxon>Malasseziomycetes</taxon>
        <taxon>Malasseziales</taxon>
        <taxon>Malasseziaceae</taxon>
        <taxon>Malassezia</taxon>
    </lineage>
</organism>
<dbReference type="InterPro" id="IPR004827">
    <property type="entry name" value="bZIP"/>
</dbReference>
<evidence type="ECO:0000313" key="3">
    <source>
        <dbReference type="EMBL" id="WFD27553.1"/>
    </source>
</evidence>
<feature type="region of interest" description="Disordered" evidence="1">
    <location>
        <begin position="105"/>
        <end position="132"/>
    </location>
</feature>
<feature type="compositionally biased region" description="Polar residues" evidence="1">
    <location>
        <begin position="266"/>
        <end position="278"/>
    </location>
</feature>
<gene>
    <name evidence="3" type="ORF">MNAN1_002552</name>
</gene>
<sequence length="349" mass="38345">MSLLSKKFDPLEAGLANEPIVPKTDDNAVLEYLSPRLSMLGVDEHALRPGWSDESPSLTDSLLSLDFETNSGMSSTLLSSGGFSELSPLETPLEGARQQLFSPLDPMPLSTGDMETADPKQDSAKHSPGAAEAWSVPAMRQDFTLFPSASFATPRGSVGSQSASSEILSLLDTLNEQGNESSKRPFSDVVTPTASLQEIVQPAKPCAPLKASASPPSSTVEPDAPKLLRTTKRRRREADELLPIDAPIQPRRYLTESATSRRDSPTVKSSSEQGSPLSTDMEDSRELDARSQKRLSNTLAARRSRHRKAEELKRLYETIASLEKEAALWKQRCEVVEKERDRLLLDRQW</sequence>
<evidence type="ECO:0000313" key="4">
    <source>
        <dbReference type="Proteomes" id="UP001213623"/>
    </source>
</evidence>
<dbReference type="SUPFAM" id="SSF57959">
    <property type="entry name" value="Leucine zipper domain"/>
    <property type="match status" value="1"/>
</dbReference>